<comment type="subcellular location">
    <subcellularLocation>
        <location evidence="1">Cell membrane</location>
        <topology evidence="1">Multi-pass membrane protein</topology>
    </subcellularLocation>
</comment>
<evidence type="ECO:0000256" key="5">
    <source>
        <dbReference type="ARBA" id="ARBA00022475"/>
    </source>
</evidence>
<dbReference type="InterPro" id="IPR050968">
    <property type="entry name" value="Cytochrome_c_oxidase_bac_sub4"/>
</dbReference>
<keyword evidence="5" id="KW-1003">Cell membrane</keyword>
<dbReference type="GO" id="GO:0005886">
    <property type="term" value="C:plasma membrane"/>
    <property type="evidence" value="ECO:0007669"/>
    <property type="project" value="UniProtKB-SubCell"/>
</dbReference>
<sequence>MKGSPSEEAQKIQERGNAAPKKLREEELATYLKGLAFAAVLTIAAFAVIMADLLEGWAARLTVYGLGLIQIGVHLYYFLHLDFKGSRREDLLLVLFTTLLAILMVGGTLWIVLGMNARMMPAGMMGGTTSISGGM</sequence>
<evidence type="ECO:0000256" key="4">
    <source>
        <dbReference type="ARBA" id="ARBA00014689"/>
    </source>
</evidence>
<proteinExistence type="inferred from homology"/>
<evidence type="ECO:0000256" key="13">
    <source>
        <dbReference type="ARBA" id="ARBA00032185"/>
    </source>
</evidence>
<dbReference type="EMBL" id="RCWN01000001">
    <property type="protein sequence ID" value="RLQ88386.1"/>
    <property type="molecule type" value="Genomic_DNA"/>
</dbReference>
<evidence type="ECO:0000256" key="11">
    <source>
        <dbReference type="ARBA" id="ARBA00030211"/>
    </source>
</evidence>
<dbReference type="RefSeq" id="WP_121645354.1">
    <property type="nucleotide sequence ID" value="NZ_RCWN01000001.1"/>
</dbReference>
<evidence type="ECO:0000256" key="8">
    <source>
        <dbReference type="ARBA" id="ARBA00023136"/>
    </source>
</evidence>
<keyword evidence="7 14" id="KW-1133">Transmembrane helix</keyword>
<keyword evidence="6 14" id="KW-0812">Transmembrane</keyword>
<dbReference type="GO" id="GO:0015990">
    <property type="term" value="P:electron transport coupled proton transport"/>
    <property type="evidence" value="ECO:0007669"/>
    <property type="project" value="TreeGrafter"/>
</dbReference>
<feature type="transmembrane region" description="Helical" evidence="14">
    <location>
        <begin position="57"/>
        <end position="79"/>
    </location>
</feature>
<evidence type="ECO:0000256" key="10">
    <source>
        <dbReference type="ARBA" id="ARBA00030071"/>
    </source>
</evidence>
<dbReference type="Pfam" id="PF03626">
    <property type="entry name" value="COX4_pro"/>
    <property type="match status" value="1"/>
</dbReference>
<protein>
    <recommendedName>
        <fullName evidence="4">Cytochrome bo(3) ubiquinol oxidase subunit 4</fullName>
    </recommendedName>
    <alternativeName>
        <fullName evidence="13">Cytochrome o ubiquinol oxidase subunit 4</fullName>
    </alternativeName>
    <alternativeName>
        <fullName evidence="10">Oxidase bo(3) subunit 4</fullName>
    </alternativeName>
    <alternativeName>
        <fullName evidence="11">Ubiquinol oxidase polypeptide IV</fullName>
    </alternativeName>
    <alternativeName>
        <fullName evidence="12">Ubiquinol oxidase subunit 4</fullName>
    </alternativeName>
</protein>
<comment type="similarity">
    <text evidence="2">Belongs to the cytochrome c oxidase bacterial subunit 4 family.</text>
</comment>
<dbReference type="GO" id="GO:0015078">
    <property type="term" value="F:proton transmembrane transporter activity"/>
    <property type="evidence" value="ECO:0007669"/>
    <property type="project" value="TreeGrafter"/>
</dbReference>
<evidence type="ECO:0000256" key="3">
    <source>
        <dbReference type="ARBA" id="ARBA00011700"/>
    </source>
</evidence>
<evidence type="ECO:0000256" key="6">
    <source>
        <dbReference type="ARBA" id="ARBA00022692"/>
    </source>
</evidence>
<evidence type="ECO:0000313" key="15">
    <source>
        <dbReference type="EMBL" id="RLQ88386.1"/>
    </source>
</evidence>
<reference evidence="15 16" key="1">
    <citation type="submission" date="2018-10" db="EMBL/GenBank/DDBJ databases">
        <title>Notoacmeibacter sp. M2BS9Y-3-1, whole genome shotgun sequence.</title>
        <authorList>
            <person name="Tuo L."/>
        </authorList>
    </citation>
    <scope>NUCLEOTIDE SEQUENCE [LARGE SCALE GENOMIC DNA]</scope>
    <source>
        <strain evidence="15 16">M2BS9Y-3-1</strain>
    </source>
</reference>
<dbReference type="GO" id="GO:0009319">
    <property type="term" value="C:cytochrome o ubiquinol oxidase complex"/>
    <property type="evidence" value="ECO:0007669"/>
    <property type="project" value="TreeGrafter"/>
</dbReference>
<dbReference type="AlphaFoldDB" id="A0A3L7JCJ7"/>
<keyword evidence="16" id="KW-1185">Reference proteome</keyword>
<keyword evidence="8 14" id="KW-0472">Membrane</keyword>
<name>A0A3L7JCJ7_9HYPH</name>
<dbReference type="PANTHER" id="PTHR36835:SF1">
    <property type="entry name" value="CYTOCHROME BO(3) UBIQUINOL OXIDASE SUBUNIT 4"/>
    <property type="match status" value="1"/>
</dbReference>
<dbReference type="Proteomes" id="UP000281094">
    <property type="component" value="Unassembled WGS sequence"/>
</dbReference>
<evidence type="ECO:0000256" key="9">
    <source>
        <dbReference type="ARBA" id="ARBA00025694"/>
    </source>
</evidence>
<dbReference type="InterPro" id="IPR005171">
    <property type="entry name" value="Cyt_c_oxidase_su4_prok"/>
</dbReference>
<feature type="transmembrane region" description="Helical" evidence="14">
    <location>
        <begin position="31"/>
        <end position="51"/>
    </location>
</feature>
<evidence type="ECO:0000256" key="7">
    <source>
        <dbReference type="ARBA" id="ARBA00022989"/>
    </source>
</evidence>
<accession>A0A3L7JCJ7</accession>
<dbReference type="GO" id="GO:0019646">
    <property type="term" value="P:aerobic electron transport chain"/>
    <property type="evidence" value="ECO:0007669"/>
    <property type="project" value="TreeGrafter"/>
</dbReference>
<dbReference type="PANTHER" id="PTHR36835">
    <property type="entry name" value="CYTOCHROME BO(3) UBIQUINOL OXIDASE SUBUNIT 4"/>
    <property type="match status" value="1"/>
</dbReference>
<evidence type="ECO:0000256" key="12">
    <source>
        <dbReference type="ARBA" id="ARBA00031887"/>
    </source>
</evidence>
<evidence type="ECO:0000256" key="14">
    <source>
        <dbReference type="SAM" id="Phobius"/>
    </source>
</evidence>
<feature type="transmembrane region" description="Helical" evidence="14">
    <location>
        <begin position="91"/>
        <end position="113"/>
    </location>
</feature>
<comment type="function">
    <text evidence="9">Cytochrome bo(3) ubiquinol terminal oxidase is the component of the aerobic respiratory chain of E.coli that predominates when cells are grown at high aeration. Has proton pump activity across the membrane in addition to electron transfer, pumping 2 protons/electron.</text>
</comment>
<comment type="caution">
    <text evidence="15">The sequence shown here is derived from an EMBL/GenBank/DDBJ whole genome shotgun (WGS) entry which is preliminary data.</text>
</comment>
<organism evidence="15 16">
    <name type="scientific">Notoacmeibacter ruber</name>
    <dbReference type="NCBI Taxonomy" id="2670375"/>
    <lineage>
        <taxon>Bacteria</taxon>
        <taxon>Pseudomonadati</taxon>
        <taxon>Pseudomonadota</taxon>
        <taxon>Alphaproteobacteria</taxon>
        <taxon>Hyphomicrobiales</taxon>
        <taxon>Notoacmeibacteraceae</taxon>
        <taxon>Notoacmeibacter</taxon>
    </lineage>
</organism>
<evidence type="ECO:0000313" key="16">
    <source>
        <dbReference type="Proteomes" id="UP000281094"/>
    </source>
</evidence>
<dbReference type="GO" id="GO:0009486">
    <property type="term" value="F:cytochrome bo3 ubiquinol oxidase activity"/>
    <property type="evidence" value="ECO:0007669"/>
    <property type="project" value="TreeGrafter"/>
</dbReference>
<comment type="subunit">
    <text evidence="3">Heterooctamer of two A chains, two B chains, two C chains and two D chains.</text>
</comment>
<evidence type="ECO:0000256" key="2">
    <source>
        <dbReference type="ARBA" id="ARBA00008079"/>
    </source>
</evidence>
<gene>
    <name evidence="15" type="ORF">D8780_09400</name>
</gene>
<evidence type="ECO:0000256" key="1">
    <source>
        <dbReference type="ARBA" id="ARBA00004651"/>
    </source>
</evidence>